<feature type="transmembrane region" description="Helical" evidence="1">
    <location>
        <begin position="57"/>
        <end position="80"/>
    </location>
</feature>
<dbReference type="GO" id="GO:0005886">
    <property type="term" value="C:plasma membrane"/>
    <property type="evidence" value="ECO:0007669"/>
    <property type="project" value="TreeGrafter"/>
</dbReference>
<evidence type="ECO:0000313" key="4">
    <source>
        <dbReference type="Proteomes" id="UP000182264"/>
    </source>
</evidence>
<reference evidence="3 4" key="1">
    <citation type="journal article" date="2017" name="Genome Announc.">
        <title>Complete Genome Sequences of Two Acetylene-Fermenting Pelobacter acetylenicus Strains.</title>
        <authorList>
            <person name="Sutton J.M."/>
            <person name="Baesman S.M."/>
            <person name="Fierst J.L."/>
            <person name="Poret-Peterson A.T."/>
            <person name="Oremland R.S."/>
            <person name="Dunlap D.S."/>
            <person name="Akob D.M."/>
        </authorList>
    </citation>
    <scope>NUCLEOTIDE SEQUENCE [LARGE SCALE GENOMIC DNA]</scope>
    <source>
        <strain evidence="3 4">DSM 3247</strain>
    </source>
</reference>
<feature type="domain" description="VTT" evidence="2">
    <location>
        <begin position="40"/>
        <end position="160"/>
    </location>
</feature>
<keyword evidence="1" id="KW-1133">Transmembrane helix</keyword>
<organism evidence="3 4">
    <name type="scientific">Syntrophotalea acetylenica</name>
    <name type="common">Pelobacter acetylenicus</name>
    <dbReference type="NCBI Taxonomy" id="29542"/>
    <lineage>
        <taxon>Bacteria</taxon>
        <taxon>Pseudomonadati</taxon>
        <taxon>Thermodesulfobacteriota</taxon>
        <taxon>Desulfuromonadia</taxon>
        <taxon>Desulfuromonadales</taxon>
        <taxon>Syntrophotaleaceae</taxon>
        <taxon>Syntrophotalea</taxon>
    </lineage>
</organism>
<keyword evidence="1" id="KW-0472">Membrane</keyword>
<protein>
    <submittedName>
        <fullName evidence="3">Cytochrome B</fullName>
    </submittedName>
</protein>
<dbReference type="PANTHER" id="PTHR42709">
    <property type="entry name" value="ALKALINE PHOSPHATASE LIKE PROTEIN"/>
    <property type="match status" value="1"/>
</dbReference>
<feature type="transmembrane region" description="Helical" evidence="1">
    <location>
        <begin position="174"/>
        <end position="193"/>
    </location>
</feature>
<dbReference type="Proteomes" id="UP000182264">
    <property type="component" value="Chromosome"/>
</dbReference>
<keyword evidence="1" id="KW-0812">Transmembrane</keyword>
<name>A0A1L3GI58_SYNAC</name>
<evidence type="ECO:0000259" key="2">
    <source>
        <dbReference type="Pfam" id="PF09335"/>
    </source>
</evidence>
<dbReference type="RefSeq" id="WP_072287467.1">
    <property type="nucleotide sequence ID" value="NZ_CP015455.1"/>
</dbReference>
<dbReference type="AlphaFoldDB" id="A0A1L3GI58"/>
<dbReference type="PANTHER" id="PTHR42709:SF11">
    <property type="entry name" value="DEDA FAMILY PROTEIN"/>
    <property type="match status" value="1"/>
</dbReference>
<dbReference type="Pfam" id="PF09335">
    <property type="entry name" value="VTT_dom"/>
    <property type="match status" value="1"/>
</dbReference>
<dbReference type="STRING" id="29542.A6070_05870"/>
<dbReference type="InterPro" id="IPR032816">
    <property type="entry name" value="VTT_dom"/>
</dbReference>
<evidence type="ECO:0000256" key="1">
    <source>
        <dbReference type="SAM" id="Phobius"/>
    </source>
</evidence>
<dbReference type="OrthoDB" id="9810270at2"/>
<sequence length="197" mass="22269">MKFLRRLYDWVLRWADTPYGLPALFLLAFAESSFFPIPPDVLLLALTLGKPSGAFRFATIASAGSVLGGAVGYAIGWGFWDVLGAFFYQYVPMFSAEGFVRVQELFSQYNFWVVFTAGFTPIPYKIITIGAGVFQINFGMFMLASLLSRSLRFFLLALLVFLWGQPVRRFVETYFNYLTFALMILCIGGFLLVSHFT</sequence>
<proteinExistence type="predicted"/>
<feature type="transmembrane region" description="Helical" evidence="1">
    <location>
        <begin position="20"/>
        <end position="45"/>
    </location>
</feature>
<feature type="transmembrane region" description="Helical" evidence="1">
    <location>
        <begin position="141"/>
        <end position="162"/>
    </location>
</feature>
<dbReference type="EMBL" id="CP015518">
    <property type="protein sequence ID" value="APG25627.1"/>
    <property type="molecule type" value="Genomic_DNA"/>
</dbReference>
<accession>A0A1L3GI58</accession>
<evidence type="ECO:0000313" key="3">
    <source>
        <dbReference type="EMBL" id="APG25627.1"/>
    </source>
</evidence>
<feature type="transmembrane region" description="Helical" evidence="1">
    <location>
        <begin position="111"/>
        <end position="134"/>
    </location>
</feature>
<gene>
    <name evidence="3" type="ORF">A7E75_11835</name>
</gene>
<dbReference type="InterPro" id="IPR051311">
    <property type="entry name" value="DedA_domain"/>
</dbReference>
<keyword evidence="4" id="KW-1185">Reference proteome</keyword>
<dbReference type="KEGG" id="pace:A6070_05870"/>